<dbReference type="SUPFAM" id="SSF52374">
    <property type="entry name" value="Nucleotidylyl transferase"/>
    <property type="match status" value="1"/>
</dbReference>
<dbReference type="OrthoDB" id="9801042at2"/>
<dbReference type="Gene3D" id="3.40.50.620">
    <property type="entry name" value="HUPs"/>
    <property type="match status" value="1"/>
</dbReference>
<proteinExistence type="inferred from homology"/>
<dbReference type="InterPro" id="IPR002305">
    <property type="entry name" value="aa-tRNA-synth_Ic"/>
</dbReference>
<dbReference type="KEGG" id="ncu:F0U83_04700"/>
<evidence type="ECO:0000256" key="2">
    <source>
        <dbReference type="ARBA" id="ARBA00022490"/>
    </source>
</evidence>
<feature type="binding site" evidence="9">
    <location>
        <position position="145"/>
    </location>
    <ligand>
        <name>L-tryptophan</name>
        <dbReference type="ChEBI" id="CHEBI:57912"/>
    </ligand>
</feature>
<feature type="coiled-coil region" evidence="11">
    <location>
        <begin position="386"/>
        <end position="421"/>
    </location>
</feature>
<feature type="binding site" evidence="9">
    <location>
        <position position="196"/>
    </location>
    <ligand>
        <name>ATP</name>
        <dbReference type="ChEBI" id="CHEBI:30616"/>
    </ligand>
</feature>
<evidence type="ECO:0000256" key="6">
    <source>
        <dbReference type="ARBA" id="ARBA00022917"/>
    </source>
</evidence>
<keyword evidence="13" id="KW-1185">Reference proteome</keyword>
<evidence type="ECO:0000256" key="9">
    <source>
        <dbReference type="HAMAP-Rule" id="MF_00140"/>
    </source>
</evidence>
<dbReference type="EC" id="6.1.1.2" evidence="9"/>
<comment type="subcellular location">
    <subcellularLocation>
        <location evidence="9">Cytoplasm</location>
    </subcellularLocation>
</comment>
<evidence type="ECO:0000256" key="4">
    <source>
        <dbReference type="ARBA" id="ARBA00022741"/>
    </source>
</evidence>
<keyword evidence="3 9" id="KW-0436">Ligase</keyword>
<feature type="binding site" evidence="9">
    <location>
        <begin position="157"/>
        <end position="159"/>
    </location>
    <ligand>
        <name>ATP</name>
        <dbReference type="ChEBI" id="CHEBI:30616"/>
    </ligand>
</feature>
<feature type="short sequence motif" description="'HIGH' region" evidence="9">
    <location>
        <begin position="12"/>
        <end position="20"/>
    </location>
</feature>
<reference evidence="12 13" key="1">
    <citation type="journal article" date="2019" name="Biochem. Eng. J.">
        <title>Metabolic engineering of the marine bacteria Neptunomonas concharum for the production of acetoin and meso-2,3-butanediol from acetate.</title>
        <authorList>
            <person name="Li W."/>
            <person name="Pu N."/>
            <person name="Liu C.-X."/>
            <person name="Yuan Q.-P."/>
            <person name="Li Z.-J."/>
        </authorList>
    </citation>
    <scope>NUCLEOTIDE SEQUENCE [LARGE SCALE GENOMIC DNA]</scope>
    <source>
        <strain evidence="12 13">JCM17730</strain>
    </source>
</reference>
<dbReference type="FunFam" id="1.10.240.10:FF:000005">
    <property type="entry name" value="Tryptophan--tRNA ligase"/>
    <property type="match status" value="1"/>
</dbReference>
<keyword evidence="2 9" id="KW-0963">Cytoplasm</keyword>
<keyword evidence="6 9" id="KW-0648">Protein biosynthesis</keyword>
<dbReference type="Gene3D" id="1.10.240.10">
    <property type="entry name" value="Tyrosyl-Transfer RNA Synthetase"/>
    <property type="match status" value="1"/>
</dbReference>
<evidence type="ECO:0000256" key="5">
    <source>
        <dbReference type="ARBA" id="ARBA00022840"/>
    </source>
</evidence>
<gene>
    <name evidence="9" type="primary">trpS</name>
    <name evidence="12" type="ORF">F0U83_04700</name>
</gene>
<dbReference type="Pfam" id="PF00579">
    <property type="entry name" value="tRNA-synt_1b"/>
    <property type="match status" value="1"/>
</dbReference>
<comment type="function">
    <text evidence="9">Catalyzes the attachment of tryptophan to tRNA(Trp).</text>
</comment>
<feature type="short sequence motif" description="'KMSKS' region" evidence="9">
    <location>
        <begin position="203"/>
        <end position="207"/>
    </location>
</feature>
<dbReference type="HAMAP" id="MF_00140_B">
    <property type="entry name" value="Trp_tRNA_synth_B"/>
    <property type="match status" value="1"/>
</dbReference>
<dbReference type="NCBIfam" id="NF009207">
    <property type="entry name" value="PRK12556.1"/>
    <property type="match status" value="1"/>
</dbReference>
<dbReference type="NCBIfam" id="TIGR00233">
    <property type="entry name" value="trpS"/>
    <property type="match status" value="1"/>
</dbReference>
<evidence type="ECO:0000256" key="8">
    <source>
        <dbReference type="ARBA" id="ARBA00049929"/>
    </source>
</evidence>
<evidence type="ECO:0000256" key="11">
    <source>
        <dbReference type="SAM" id="Coils"/>
    </source>
</evidence>
<keyword evidence="5 9" id="KW-0067">ATP-binding</keyword>
<feature type="binding site" evidence="9">
    <location>
        <begin position="203"/>
        <end position="207"/>
    </location>
    <ligand>
        <name>ATP</name>
        <dbReference type="ChEBI" id="CHEBI:30616"/>
    </ligand>
</feature>
<dbReference type="GO" id="GO:0004830">
    <property type="term" value="F:tryptophan-tRNA ligase activity"/>
    <property type="evidence" value="ECO:0007669"/>
    <property type="project" value="UniProtKB-UniRule"/>
</dbReference>
<dbReference type="PRINTS" id="PR01039">
    <property type="entry name" value="TRNASYNTHTRP"/>
</dbReference>
<dbReference type="RefSeq" id="WP_138988767.1">
    <property type="nucleotide sequence ID" value="NZ_CP043869.1"/>
</dbReference>
<evidence type="ECO:0000256" key="1">
    <source>
        <dbReference type="ARBA" id="ARBA00005594"/>
    </source>
</evidence>
<accession>A0A5P1R9U6</accession>
<evidence type="ECO:0000256" key="3">
    <source>
        <dbReference type="ARBA" id="ARBA00022598"/>
    </source>
</evidence>
<comment type="similarity">
    <text evidence="1 9 10">Belongs to the class-I aminoacyl-tRNA synthetase family.</text>
</comment>
<comment type="catalytic activity">
    <reaction evidence="8 9">
        <text>tRNA(Trp) + L-tryptophan + ATP = L-tryptophyl-tRNA(Trp) + AMP + diphosphate + H(+)</text>
        <dbReference type="Rhea" id="RHEA:24080"/>
        <dbReference type="Rhea" id="RHEA-COMP:9671"/>
        <dbReference type="Rhea" id="RHEA-COMP:9705"/>
        <dbReference type="ChEBI" id="CHEBI:15378"/>
        <dbReference type="ChEBI" id="CHEBI:30616"/>
        <dbReference type="ChEBI" id="CHEBI:33019"/>
        <dbReference type="ChEBI" id="CHEBI:57912"/>
        <dbReference type="ChEBI" id="CHEBI:78442"/>
        <dbReference type="ChEBI" id="CHEBI:78535"/>
        <dbReference type="ChEBI" id="CHEBI:456215"/>
        <dbReference type="EC" id="6.1.1.2"/>
    </reaction>
</comment>
<dbReference type="GO" id="GO:0006436">
    <property type="term" value="P:tryptophanyl-tRNA aminoacylation"/>
    <property type="evidence" value="ECO:0007669"/>
    <property type="project" value="UniProtKB-UniRule"/>
</dbReference>
<organism evidence="12 13">
    <name type="scientific">Neptunomonas concharum</name>
    <dbReference type="NCBI Taxonomy" id="1031538"/>
    <lineage>
        <taxon>Bacteria</taxon>
        <taxon>Pseudomonadati</taxon>
        <taxon>Pseudomonadota</taxon>
        <taxon>Gammaproteobacteria</taxon>
        <taxon>Oceanospirillales</taxon>
        <taxon>Oceanospirillaceae</taxon>
        <taxon>Neptunomonas</taxon>
    </lineage>
</organism>
<keyword evidence="4 9" id="KW-0547">Nucleotide-binding</keyword>
<dbReference type="GO" id="GO:0005524">
    <property type="term" value="F:ATP binding"/>
    <property type="evidence" value="ECO:0007669"/>
    <property type="project" value="UniProtKB-UniRule"/>
</dbReference>
<dbReference type="PANTHER" id="PTHR43766:SF1">
    <property type="entry name" value="TRYPTOPHAN--TRNA LIGASE, MITOCHONDRIAL"/>
    <property type="match status" value="1"/>
</dbReference>
<dbReference type="InterPro" id="IPR050203">
    <property type="entry name" value="Trp-tRNA_synthetase"/>
</dbReference>
<feature type="binding site" evidence="9">
    <location>
        <begin position="11"/>
        <end position="13"/>
    </location>
    <ligand>
        <name>ATP</name>
        <dbReference type="ChEBI" id="CHEBI:30616"/>
    </ligand>
</feature>
<dbReference type="PANTHER" id="PTHR43766">
    <property type="entry name" value="TRYPTOPHAN--TRNA LIGASE, MITOCHONDRIAL"/>
    <property type="match status" value="1"/>
</dbReference>
<dbReference type="AlphaFoldDB" id="A0A5P1R9U6"/>
<dbReference type="InterPro" id="IPR024109">
    <property type="entry name" value="Trp-tRNA-ligase_bac-type"/>
</dbReference>
<dbReference type="GO" id="GO:0005829">
    <property type="term" value="C:cytosol"/>
    <property type="evidence" value="ECO:0007669"/>
    <property type="project" value="TreeGrafter"/>
</dbReference>
<evidence type="ECO:0000256" key="7">
    <source>
        <dbReference type="ARBA" id="ARBA00023146"/>
    </source>
</evidence>
<dbReference type="EMBL" id="CP043869">
    <property type="protein sequence ID" value="QEQ96061.1"/>
    <property type="molecule type" value="Genomic_DNA"/>
</dbReference>
<evidence type="ECO:0000313" key="12">
    <source>
        <dbReference type="EMBL" id="QEQ96061.1"/>
    </source>
</evidence>
<comment type="subunit">
    <text evidence="9">Homodimer.</text>
</comment>
<name>A0A5P1R9U6_9GAMM</name>
<feature type="binding site" evidence="9">
    <location>
        <begin position="19"/>
        <end position="20"/>
    </location>
    <ligand>
        <name>ATP</name>
        <dbReference type="ChEBI" id="CHEBI:30616"/>
    </ligand>
</feature>
<dbReference type="InterPro" id="IPR002306">
    <property type="entry name" value="Trp-tRNA-ligase"/>
</dbReference>
<keyword evidence="11" id="KW-0175">Coiled coil</keyword>
<evidence type="ECO:0000313" key="13">
    <source>
        <dbReference type="Proteomes" id="UP000324760"/>
    </source>
</evidence>
<dbReference type="Proteomes" id="UP000324760">
    <property type="component" value="Chromosome"/>
</dbReference>
<dbReference type="CDD" id="cd00806">
    <property type="entry name" value="TrpRS_core"/>
    <property type="match status" value="1"/>
</dbReference>
<keyword evidence="7 9" id="KW-0030">Aminoacyl-tRNA synthetase</keyword>
<protein>
    <recommendedName>
        <fullName evidence="9">Tryptophan--tRNA ligase</fullName>
        <ecNumber evidence="9">6.1.1.2</ecNumber>
    </recommendedName>
    <alternativeName>
        <fullName evidence="9">Tryptophanyl-tRNA synthetase</fullName>
        <shortName evidence="9">TrpRS</shortName>
    </alternativeName>
</protein>
<evidence type="ECO:0000256" key="10">
    <source>
        <dbReference type="RuleBase" id="RU363036"/>
    </source>
</evidence>
<sequence>MSQKTVLTGITTSGTPHIGNYLGAIKPAIDASKNAAYNSFFFLADYHALIKCHDPERVARSSQEIAATWLALGLDTDKATFYRQTDIPEITELTWILTCLTSKGLMNRAHAYKASVDANRDAGKEDLDDGVTMGLFSYPVLMAADILMFNADIIPVGKDQIQHIEMARDVAGRFNHAYQPLFNLPEAQVDEESQLIPGLDGRKMSKSYDNTIPLFCSADQLRKLINQIVTDTKAPGEPKDPDSSTLFQLYNCFATTAETEQMRQKYLEGIAWGEAKKELFEFLDAQLSAPRARYNELMNDLGSVEAELKKGAEKAREISAPFMDKVRIAAGIRPLNYVAAQSDESQIEKKEKTAEEIARAEEGRRRAILMQLKRYFDRIDAASDKNVEAKLILEEKRLEVESLKKKAKQKAENELELLTSELAQYL</sequence>
<dbReference type="InterPro" id="IPR014729">
    <property type="entry name" value="Rossmann-like_a/b/a_fold"/>
</dbReference>
<dbReference type="FunFam" id="3.40.50.620:FF:000144">
    <property type="entry name" value="Tryptophan--tRNA ligase"/>
    <property type="match status" value="1"/>
</dbReference>